<dbReference type="Proteomes" id="UP001219518">
    <property type="component" value="Unassembled WGS sequence"/>
</dbReference>
<reference evidence="1" key="2">
    <citation type="journal article" date="2023" name="BMC Genomics">
        <title>Pest status, molecular evolution, and epigenetic factors derived from the genome assembly of Frankliniella fusca, a thysanopteran phytovirus vector.</title>
        <authorList>
            <person name="Catto M.A."/>
            <person name="Labadie P.E."/>
            <person name="Jacobson A.L."/>
            <person name="Kennedy G.G."/>
            <person name="Srinivasan R."/>
            <person name="Hunt B.G."/>
        </authorList>
    </citation>
    <scope>NUCLEOTIDE SEQUENCE</scope>
    <source>
        <strain evidence="1">PL_HMW_Pooled</strain>
    </source>
</reference>
<sequence length="89" mass="10492">MNEIHPSDINEEYLLTAAYLNFQREFWKRKKKMNKKKTLVVVVPRDLFRSGRAYSLTALLEAQLIAPDRQLRQRLGWLVKFRLSGAVSE</sequence>
<dbReference type="AlphaFoldDB" id="A0AAE1HVD0"/>
<evidence type="ECO:0000313" key="1">
    <source>
        <dbReference type="EMBL" id="KAK3927435.1"/>
    </source>
</evidence>
<evidence type="ECO:0000313" key="2">
    <source>
        <dbReference type="Proteomes" id="UP001219518"/>
    </source>
</evidence>
<comment type="caution">
    <text evidence="1">The sequence shown here is derived from an EMBL/GenBank/DDBJ whole genome shotgun (WGS) entry which is preliminary data.</text>
</comment>
<proteinExistence type="predicted"/>
<keyword evidence="2" id="KW-1185">Reference proteome</keyword>
<organism evidence="1 2">
    <name type="scientific">Frankliniella fusca</name>
    <dbReference type="NCBI Taxonomy" id="407009"/>
    <lineage>
        <taxon>Eukaryota</taxon>
        <taxon>Metazoa</taxon>
        <taxon>Ecdysozoa</taxon>
        <taxon>Arthropoda</taxon>
        <taxon>Hexapoda</taxon>
        <taxon>Insecta</taxon>
        <taxon>Pterygota</taxon>
        <taxon>Neoptera</taxon>
        <taxon>Paraneoptera</taxon>
        <taxon>Thysanoptera</taxon>
        <taxon>Terebrantia</taxon>
        <taxon>Thripoidea</taxon>
        <taxon>Thripidae</taxon>
        <taxon>Frankliniella</taxon>
    </lineage>
</organism>
<protein>
    <submittedName>
        <fullName evidence="1">Intermediate filament protein A</fullName>
    </submittedName>
</protein>
<reference evidence="1" key="1">
    <citation type="submission" date="2021-07" db="EMBL/GenBank/DDBJ databases">
        <authorList>
            <person name="Catto M.A."/>
            <person name="Jacobson A."/>
            <person name="Kennedy G."/>
            <person name="Labadie P."/>
            <person name="Hunt B.G."/>
            <person name="Srinivasan R."/>
        </authorList>
    </citation>
    <scope>NUCLEOTIDE SEQUENCE</scope>
    <source>
        <strain evidence="1">PL_HMW_Pooled</strain>
        <tissue evidence="1">Head</tissue>
    </source>
</reference>
<accession>A0AAE1HVD0</accession>
<dbReference type="EMBL" id="JAHWGI010001288">
    <property type="protein sequence ID" value="KAK3927435.1"/>
    <property type="molecule type" value="Genomic_DNA"/>
</dbReference>
<gene>
    <name evidence="1" type="ORF">KUF71_015720</name>
</gene>
<name>A0AAE1HVD0_9NEOP</name>